<comment type="caution">
    <text evidence="8">The sequence shown here is derived from an EMBL/GenBank/DDBJ whole genome shotgun (WGS) entry which is preliminary data.</text>
</comment>
<feature type="coiled-coil region" evidence="5">
    <location>
        <begin position="158"/>
        <end position="206"/>
    </location>
</feature>
<feature type="domain" description="NlpC/P60" evidence="7">
    <location>
        <begin position="343"/>
        <end position="477"/>
    </location>
</feature>
<evidence type="ECO:0000256" key="6">
    <source>
        <dbReference type="SAM" id="MobiDB-lite"/>
    </source>
</evidence>
<dbReference type="InterPro" id="IPR000064">
    <property type="entry name" value="NLP_P60_dom"/>
</dbReference>
<dbReference type="Proteomes" id="UP000218810">
    <property type="component" value="Unassembled WGS sequence"/>
</dbReference>
<dbReference type="InterPro" id="IPR051794">
    <property type="entry name" value="PG_Endopeptidase_C40"/>
</dbReference>
<dbReference type="GO" id="GO:0006508">
    <property type="term" value="P:proteolysis"/>
    <property type="evidence" value="ECO:0007669"/>
    <property type="project" value="UniProtKB-KW"/>
</dbReference>
<dbReference type="GO" id="GO:0008234">
    <property type="term" value="F:cysteine-type peptidase activity"/>
    <property type="evidence" value="ECO:0007669"/>
    <property type="project" value="UniProtKB-KW"/>
</dbReference>
<dbReference type="InterPro" id="IPR038765">
    <property type="entry name" value="Papain-like_cys_pep_sf"/>
</dbReference>
<dbReference type="PANTHER" id="PTHR47359">
    <property type="entry name" value="PEPTIDOGLYCAN DL-ENDOPEPTIDASE CWLO"/>
    <property type="match status" value="1"/>
</dbReference>
<sequence length="477" mass="49343">MVQAPVVAAQVEPAASPEDISSLIRAVADASARLDATRQDIAVKREGVNKTLVDLQMARLHLDRSIAEADRTIAEREQAEFGVESARSTLDEYSRLLHRQGTAPGAASAILDPGGPADAGRRQEFLRRAAADQQHVVGDMVAAVDAAARRESDAALARTEAEQRYADASSRRDAAESEVAAVYAEVTDLEAEVADLTRALEQNQSALAESGATPAGPQTADPYTVDQDAMRDEAVRALASDPRAGRQAADIASALPGHLDLGAVRQFAAGSSDGATRAIGGTIDAGSVGAAIDAGVNGNTEAIIQQVADAIGRADFGSIQQGPAAPAPAPGQGGGNSGTPSSSARVETVVNRALSQLGVPYAWGGGDAKGPTRGIRDGGVADSHGDYNKIGFDCSGLMIYAFAGIGKALPHFTGYQYTAGPQYPVATRQRGDMLFWPGHVALYLGDGRMVEAPQSGDVVKISPVRMAGISPMVVRLT</sequence>
<dbReference type="PANTHER" id="PTHR47359:SF3">
    <property type="entry name" value="NLP_P60 DOMAIN-CONTAINING PROTEIN-RELATED"/>
    <property type="match status" value="1"/>
</dbReference>
<dbReference type="OrthoDB" id="4771638at2"/>
<feature type="region of interest" description="Disordered" evidence="6">
    <location>
        <begin position="318"/>
        <end position="345"/>
    </location>
</feature>
<keyword evidence="5" id="KW-0175">Coiled coil</keyword>
<name>A0A2A2WUU7_9ACTN</name>
<comment type="similarity">
    <text evidence="1">Belongs to the peptidase C40 family.</text>
</comment>
<evidence type="ECO:0000313" key="9">
    <source>
        <dbReference type="Proteomes" id="UP000218810"/>
    </source>
</evidence>
<evidence type="ECO:0000256" key="1">
    <source>
        <dbReference type="ARBA" id="ARBA00007074"/>
    </source>
</evidence>
<keyword evidence="9" id="KW-1185">Reference proteome</keyword>
<keyword evidence="4" id="KW-0788">Thiol protease</keyword>
<evidence type="ECO:0000256" key="2">
    <source>
        <dbReference type="ARBA" id="ARBA00022670"/>
    </source>
</evidence>
<accession>A0A2A2WUU7</accession>
<reference evidence="9" key="1">
    <citation type="submission" date="2017-09" db="EMBL/GenBank/DDBJ databases">
        <authorList>
            <person name="Zhang Y."/>
            <person name="Huang X."/>
            <person name="Liu J."/>
            <person name="Lu L."/>
            <person name="Peng K."/>
        </authorList>
    </citation>
    <scope>NUCLEOTIDE SEQUENCE [LARGE SCALE GENOMIC DNA]</scope>
    <source>
        <strain evidence="9">S-XJ-1</strain>
    </source>
</reference>
<protein>
    <recommendedName>
        <fullName evidence="7">NlpC/P60 domain-containing protein</fullName>
    </recommendedName>
</protein>
<evidence type="ECO:0000256" key="3">
    <source>
        <dbReference type="ARBA" id="ARBA00022801"/>
    </source>
</evidence>
<gene>
    <name evidence="8" type="ORF">CEY15_01265</name>
</gene>
<proteinExistence type="inferred from homology"/>
<dbReference type="Gene3D" id="3.90.1720.10">
    <property type="entry name" value="endopeptidase domain like (from Nostoc punctiforme)"/>
    <property type="match status" value="1"/>
</dbReference>
<evidence type="ECO:0000259" key="7">
    <source>
        <dbReference type="PROSITE" id="PS51935"/>
    </source>
</evidence>
<evidence type="ECO:0000256" key="4">
    <source>
        <dbReference type="ARBA" id="ARBA00022807"/>
    </source>
</evidence>
<keyword evidence="2" id="KW-0645">Protease</keyword>
<dbReference type="SUPFAM" id="SSF54001">
    <property type="entry name" value="Cysteine proteinases"/>
    <property type="match status" value="1"/>
</dbReference>
<evidence type="ECO:0000313" key="8">
    <source>
        <dbReference type="EMBL" id="PAY24833.1"/>
    </source>
</evidence>
<dbReference type="AlphaFoldDB" id="A0A2A2WUU7"/>
<dbReference type="PROSITE" id="PS51935">
    <property type="entry name" value="NLPC_P60"/>
    <property type="match status" value="1"/>
</dbReference>
<dbReference type="EMBL" id="NTGA01000002">
    <property type="protein sequence ID" value="PAY24833.1"/>
    <property type="molecule type" value="Genomic_DNA"/>
</dbReference>
<dbReference type="Pfam" id="PF00877">
    <property type="entry name" value="NLPC_P60"/>
    <property type="match status" value="1"/>
</dbReference>
<evidence type="ECO:0000256" key="5">
    <source>
        <dbReference type="SAM" id="Coils"/>
    </source>
</evidence>
<organism evidence="8 9">
    <name type="scientific">Dietzia natronolimnaea</name>
    <dbReference type="NCBI Taxonomy" id="161920"/>
    <lineage>
        <taxon>Bacteria</taxon>
        <taxon>Bacillati</taxon>
        <taxon>Actinomycetota</taxon>
        <taxon>Actinomycetes</taxon>
        <taxon>Mycobacteriales</taxon>
        <taxon>Dietziaceae</taxon>
        <taxon>Dietzia</taxon>
    </lineage>
</organism>
<keyword evidence="3" id="KW-0378">Hydrolase</keyword>